<evidence type="ECO:0000313" key="1">
    <source>
        <dbReference type="EMBL" id="MFC6034137.1"/>
    </source>
</evidence>
<protein>
    <submittedName>
        <fullName evidence="1">Uncharacterized protein</fullName>
    </submittedName>
</protein>
<comment type="caution">
    <text evidence="1">The sequence shown here is derived from an EMBL/GenBank/DDBJ whole genome shotgun (WGS) entry which is preliminary data.</text>
</comment>
<keyword evidence="2" id="KW-1185">Reference proteome</keyword>
<dbReference type="RefSeq" id="WP_379880551.1">
    <property type="nucleotide sequence ID" value="NZ_JBHPON010000001.1"/>
</dbReference>
<dbReference type="Proteomes" id="UP001596116">
    <property type="component" value="Unassembled WGS sequence"/>
</dbReference>
<organism evidence="1 2">
    <name type="scientific">Hyphococcus aureus</name>
    <dbReference type="NCBI Taxonomy" id="2666033"/>
    <lineage>
        <taxon>Bacteria</taxon>
        <taxon>Pseudomonadati</taxon>
        <taxon>Pseudomonadota</taxon>
        <taxon>Alphaproteobacteria</taxon>
        <taxon>Parvularculales</taxon>
        <taxon>Parvularculaceae</taxon>
        <taxon>Hyphococcus</taxon>
    </lineage>
</organism>
<evidence type="ECO:0000313" key="2">
    <source>
        <dbReference type="Proteomes" id="UP001596116"/>
    </source>
</evidence>
<reference evidence="1 2" key="1">
    <citation type="submission" date="2024-09" db="EMBL/GenBank/DDBJ databases">
        <authorList>
            <person name="Zhang Z.-H."/>
        </authorList>
    </citation>
    <scope>NUCLEOTIDE SEQUENCE [LARGE SCALE GENOMIC DNA]</scope>
    <source>
        <strain evidence="1 2">HHTR114</strain>
    </source>
</reference>
<proteinExistence type="predicted"/>
<accession>A0ABW1KUA3</accession>
<sequence length="41" mass="4629">MKPASNMSLRNEQSVALQYLQPEYARALADEAVTEGFVLMR</sequence>
<gene>
    <name evidence="1" type="ORF">ACFMB1_01200</name>
</gene>
<dbReference type="EMBL" id="JBHPON010000001">
    <property type="protein sequence ID" value="MFC6034137.1"/>
    <property type="molecule type" value="Genomic_DNA"/>
</dbReference>
<name>A0ABW1KUA3_9PROT</name>